<dbReference type="OMA" id="GIVNWFR"/>
<dbReference type="STRING" id="48709.A0A1D2NM70"/>
<feature type="compositionally biased region" description="Low complexity" evidence="1">
    <location>
        <begin position="25"/>
        <end position="34"/>
    </location>
</feature>
<feature type="region of interest" description="Disordered" evidence="1">
    <location>
        <begin position="361"/>
        <end position="394"/>
    </location>
</feature>
<dbReference type="GO" id="GO:0034703">
    <property type="term" value="C:cation channel complex"/>
    <property type="evidence" value="ECO:0007669"/>
    <property type="project" value="TreeGrafter"/>
</dbReference>
<dbReference type="GO" id="GO:0005261">
    <property type="term" value="F:monoatomic cation channel activity"/>
    <property type="evidence" value="ECO:0007669"/>
    <property type="project" value="TreeGrafter"/>
</dbReference>
<feature type="compositionally biased region" description="Basic and acidic residues" evidence="1">
    <location>
        <begin position="3229"/>
        <end position="3248"/>
    </location>
</feature>
<dbReference type="EMBL" id="LJIJ01000006">
    <property type="protein sequence ID" value="ODN06370.1"/>
    <property type="molecule type" value="Genomic_DNA"/>
</dbReference>
<dbReference type="InterPro" id="IPR031542">
    <property type="entry name" value="UNC80_N"/>
</dbReference>
<dbReference type="OrthoDB" id="5584001at2759"/>
<name>A0A1D2NM70_ORCCI</name>
<feature type="region of interest" description="Disordered" evidence="1">
    <location>
        <begin position="421"/>
        <end position="481"/>
    </location>
</feature>
<feature type="compositionally biased region" description="Basic residues" evidence="1">
    <location>
        <begin position="3261"/>
        <end position="3273"/>
    </location>
</feature>
<dbReference type="Pfam" id="PF19424">
    <property type="entry name" value="UNC80"/>
    <property type="match status" value="1"/>
</dbReference>
<dbReference type="GO" id="GO:0030424">
    <property type="term" value="C:axon"/>
    <property type="evidence" value="ECO:0007669"/>
    <property type="project" value="TreeGrafter"/>
</dbReference>
<feature type="compositionally biased region" description="Basic and acidic residues" evidence="1">
    <location>
        <begin position="440"/>
        <end position="449"/>
    </location>
</feature>
<feature type="compositionally biased region" description="Polar residues" evidence="1">
    <location>
        <begin position="1477"/>
        <end position="1497"/>
    </location>
</feature>
<evidence type="ECO:0000256" key="1">
    <source>
        <dbReference type="SAM" id="MobiDB-lite"/>
    </source>
</evidence>
<feature type="compositionally biased region" description="Basic and acidic residues" evidence="1">
    <location>
        <begin position="1521"/>
        <end position="1534"/>
    </location>
</feature>
<sequence length="3348" mass="372573">MRQKTKKRRKKTRRKLDGEIGQTTAAEAAGSASPASECDSINKITFFSRLSESILDEKGNVTVVTSPHVVWFLVSGKGSHSDHKMVVIQQDDLPESADEEHCIPIPIQTFLWRQTCPFIRPRLGKLHEATCVSLEKVLVQNIQFGLSPSLTEAIRAIPRWRMIQTAFPHVMHCTSQLLMNRKLSGIQGGLGAAETKLLYTLHWILIDSAEECADADFEKNRCPVSPFHYLFPISAITLFVYLFAPLCQQLRPTDFNNFRLENGFRIWPSMWAHKTPDPTCFVCPVKPKQVLDPYFVRKTKKDPFGDVFTDGDKGRSEMDDCVLPGGEKIATPPPTPEHHAKIEYSTNLVLEDELEKLALPTSSGGNCSAGSSITGAAASGPFPETIPEESSSNDEEHVMIFRLGSIPESDGLKEAQLFKMSVPTRQPSTESAKTSPSPSDKPKDRKGPRTDSSPRVSIGKASDIPSVSGIPAQPPTKPLAKGVSQDVSWKSVHLATFMDVAVLRCLFIPHWEEEGVHWGVTYMLKRFEEIIAHKETLIIEKRISQRQRSNSLPVTKSKCSFVADFVLNTSPIRAEQEKIAAIRAKLSKPDGVNKGKRGSTSGPSGNMGGQGTSSQFFSHSACSSPTVTRRGTSDRRSSEKGSKKKLTMLDLKTFVETKLLSKSEKMLEKVGGGTTILDIGDDAEELCARPQSALGHRDDAEATKMAETMGENYFAEGSNLFKGKSMPSLRYCGMSTLAPENKPDRAFLPNPIITVTEHTPAPTPSPERMYRRRASSLESQLNSFIHQFALGSRRGSGRRLVRSHSDSHISYSVCEAPEAPGTAEYIKTDGQLNVKVVFKALHSICSRETIVRSVRVSQVVLNLMELLYDEVEKDSEVFLVLDAVTKIVCAMGCSHGCGEAQRGNHPDSVRTHAQNLLLRLTQKFRTQFSKYFQNLVMQQSLSTIMEFFHALCSFCADSASLLSPMSSKIRDFYTSYVNGLEQTNNKVECHIFKAVFKKLITRLAAVSKELRATENMALYCDVRQFVNYVYENDGNTFRKAALSALLDSVDKPNRKDARQTQTTRIVRRTVAMEEASPSYFIMDETTGGPHSGSSNKKGFFKKKSSSSTCASMGDTDNTGESPSGTLSRKHATLTPKSSEVDLVAKRPGKKESRLVSWLTKGSGGEKSFDMDYDDSNFSSSGTAISEPKRTMRQATIVQKAKRRVEERLKKMKMKRDSTNEESLAGGISRRGSMENVQNENLIGETSEFVVLKERRLVNKTVIKDGMLRFGFLLEITHPGSLPDAGLMAALLDLPKTVVVARACIMLECCYLVHSCNRGHWPLWMKFPIFRPSCAGMSGKPTGSRSKSHGLQRASGKMFFQWGEAINARLEEYIKMNKQRVLEMDLSEEAKQKELSQRDDEEDFLDEASIMDGMECPLALQILSCMLLYEITAFMRETYQSLPKASVVSKSAAPAPEKEKEAAPKPAMSSGARRWSYGLSSMGQSQASHSLQSITDPQHPQPAASGERKISFVLNDNESTESGEKVTHVPHEPEVPKPAISSASTTAGPTTTTTTATDKKVRPLLLRRGTPSGSSFRRRSIKLQRSKKDGDSDSMKRSDSLTSGKRKVSSVSDETSEHSGDESPGVLSNEDGVGVDDDHLYMGWINTVIEFLSSLNYRCIHQGFCHPLCPRRLMRGVSRLLKGVRKVYGEEFGFANTTASAFGMNIIDPTPPTTEPIGQKGTAKERHEESTILKYIKHQVQEGFHSLFSCLIKAGSLLSEDQFLQLVPIAWELLLEPDIQVSSCAAALLIMAGVKVPEQVRTMLQADFEHHNPNTRMNALLRFQVLWKCRHQVWPRMEENSSFKAPPPGIEFTLPSPRIGVESIAVVDPPWLPQTKAKVEEVTLSQDPHVSRRYLVTATKTRKTQQAELVKMALQAEEDKKKSERQQFLITTVSINQQASYEPSLHHAVGDEEADEEVAAPVHPRDIVKGDKVPAAAVPSTLTVNQPSVTVTDGVTVTTGVVLTKSNAPKAHAMFPSSLGSAAVFITQLLDDPAVTLDGHAVYEVAYQVLWNCLVEDSSLFLRYVFEKLTRGRHELMFKVLRHIILFVPRLPQQAAFALYNHIIGFIMFHTRSPQDASTEMIGSALSVLWMVVHSVQGIMFKDLKQTLRKEQCDSSILLTANVPAAKKIVVHGPFGPESGGIPTQFPVQEDTQFVQILREAYDFFSIDEEHHKEYFLVDHKTHQIHNPNSYVRDFYFFSRAAHPQLSLTHMAPDHAYNALQRQSFILKFLESGKVTLTWAILKNVDQVMQRVVFLHEELMKLPSFPRKALESDIDICKGGMMGRELLGLDVLHKFMWTKLITRMFEAMTGNFAYSGDIHLFLNVLSGSLLVHSEDATIIRYVIAAFINAAQQFKNIFSTNGYLLVMPPLLLTYCNHQSNPLVTGSVEFAVKEFYLLHRKPFVLQMFGALAALLDTDEQAQYGDPTRVPSKCLFRLLLSLETPTPDPLHITELIHGPQPLRPLDFCYHDDSDEITVLDCISMCVCVVAYASDSLRGQQMLTILEAVLPPYLTHIQTNKTEGKTERDIINHIAVAMKTLVNNCEPLAKNYSGPQMSSPADLRGSSQRNYTSKGGIMTPGYEFADDDSHSKYMSDPSRNKQSAYDRDMQDSEVIRDEFRRPRDTLLCLVSDFYSKSSARLPELAKKGGAEAKPVELLDLRSHTRLAEVSMSLLKVSPYDPPTMGCRGLQKYMVEVFPYGEWTHEGSRTTLTAFLRRLDKTFIKICKKPSIRRHTDWEAAAGLLKGIYQMLWRHPHIVHNQHLKSLITTCECLLMGEGQASELGLSTAGQALMGKIPPTHFCSTVVRLLALQVRALGETYSLEQACGVQYTLASPLDKSDVLLMHLLIPMCLRVGTGRKADVPKMRKTDIVYILNVILTSLNTGGPRIKSTAESNSTSIIGGIGGASGTTRSGSVTERKLKQSTCQIAFLGLKILCVCFDSELSSEWPRTVRVIQEMGNRGEGGAALWEYLEFVVTVRSSIFPMCRPLIAHKLSLPPTNDQERHYQFVIREKLKEIVLPKCKGLLLLDLAHQVKQLKEDLETRKETELNKRNLNPEVNEARSRPRPSLSELFPNIAARFGAGGDDTSKGSTSNIHKSLNRESSVRVKPTTQGLDREEGTSELHPEGPSEGPSAEEEGPSGTKPHRLQRAKHQSRKTFRFRKSRKGDRENFSSVDVEEESQTNLESPTTPLSPSPKEELLSKSEKSKEIDDEKNSNGNGDSATKPKLSLRLRSKKRKKSASPQNGADCESQNSFSRTSSTCGYRESFGSVERYSLQMLERLEIPGDEGSEDDKPISRQNRKGKEKGADDEDTLI</sequence>
<feature type="compositionally biased region" description="Low complexity" evidence="1">
    <location>
        <begin position="613"/>
        <end position="624"/>
    </location>
</feature>
<feature type="transmembrane region" description="Helical" evidence="2">
    <location>
        <begin position="227"/>
        <end position="244"/>
    </location>
</feature>
<reference evidence="6 7" key="1">
    <citation type="journal article" date="2016" name="Genome Biol. Evol.">
        <title>Gene Family Evolution Reflects Adaptation to Soil Environmental Stressors in the Genome of the Collembolan Orchesella cincta.</title>
        <authorList>
            <person name="Faddeeva-Vakhrusheva A."/>
            <person name="Derks M.F."/>
            <person name="Anvar S.Y."/>
            <person name="Agamennone V."/>
            <person name="Suring W."/>
            <person name="Smit S."/>
            <person name="van Straalen N.M."/>
            <person name="Roelofs D."/>
        </authorList>
    </citation>
    <scope>NUCLEOTIDE SEQUENCE [LARGE SCALE GENOMIC DNA]</scope>
    <source>
        <tissue evidence="6">Mixed pool</tissue>
    </source>
</reference>
<dbReference type="InterPro" id="IPR046460">
    <property type="entry name" value="UNC80_C"/>
</dbReference>
<feature type="region of interest" description="Disordered" evidence="1">
    <location>
        <begin position="1"/>
        <end position="34"/>
    </location>
</feature>
<proteinExistence type="predicted"/>
<feature type="compositionally biased region" description="Basic and acidic residues" evidence="1">
    <location>
        <begin position="631"/>
        <end position="641"/>
    </location>
</feature>
<keyword evidence="2" id="KW-1133">Transmembrane helix</keyword>
<protein>
    <submittedName>
        <fullName evidence="6">Protein unc-80</fullName>
    </submittedName>
</protein>
<keyword evidence="2" id="KW-0472">Membrane</keyword>
<feature type="domain" description="Protein UNC80 C-terminal" evidence="5">
    <location>
        <begin position="1995"/>
        <end position="3075"/>
    </location>
</feature>
<feature type="compositionally biased region" description="Basic residues" evidence="1">
    <location>
        <begin position="3177"/>
        <end position="3199"/>
    </location>
</feature>
<feature type="region of interest" description="Disordered" evidence="1">
    <location>
        <begin position="1450"/>
        <end position="1505"/>
    </location>
</feature>
<evidence type="ECO:0000259" key="4">
    <source>
        <dbReference type="Pfam" id="PF19424"/>
    </source>
</evidence>
<dbReference type="InterPro" id="IPR016024">
    <property type="entry name" value="ARM-type_fold"/>
</dbReference>
<dbReference type="Pfam" id="PF15778">
    <property type="entry name" value="UNC80_N"/>
    <property type="match status" value="1"/>
</dbReference>
<dbReference type="Pfam" id="PF20262">
    <property type="entry name" value="UNC80_C"/>
    <property type="match status" value="1"/>
</dbReference>
<keyword evidence="2" id="KW-0812">Transmembrane</keyword>
<feature type="domain" description="Protein UNC80 central region" evidence="4">
    <location>
        <begin position="1252"/>
        <end position="1952"/>
    </location>
</feature>
<dbReference type="GO" id="GO:0055080">
    <property type="term" value="P:monoatomic cation homeostasis"/>
    <property type="evidence" value="ECO:0007669"/>
    <property type="project" value="TreeGrafter"/>
</dbReference>
<feature type="compositionally biased region" description="Low complexity" evidence="1">
    <location>
        <begin position="1540"/>
        <end position="1555"/>
    </location>
</feature>
<dbReference type="Proteomes" id="UP000094527">
    <property type="component" value="Unassembled WGS sequence"/>
</dbReference>
<feature type="compositionally biased region" description="Polar residues" evidence="1">
    <location>
        <begin position="1108"/>
        <end position="1126"/>
    </location>
</feature>
<evidence type="ECO:0000313" key="6">
    <source>
        <dbReference type="EMBL" id="ODN06370.1"/>
    </source>
</evidence>
<feature type="compositionally biased region" description="Basic residues" evidence="1">
    <location>
        <begin position="1"/>
        <end position="14"/>
    </location>
</feature>
<dbReference type="SUPFAM" id="SSF48371">
    <property type="entry name" value="ARM repeat"/>
    <property type="match status" value="1"/>
</dbReference>
<dbReference type="InterPro" id="IPR045852">
    <property type="entry name" value="UNC80_central"/>
</dbReference>
<dbReference type="PANTHER" id="PTHR31781">
    <property type="entry name" value="UNC80"/>
    <property type="match status" value="1"/>
</dbReference>
<feature type="compositionally biased region" description="Basic and acidic residues" evidence="1">
    <location>
        <begin position="3148"/>
        <end position="3161"/>
    </location>
</feature>
<feature type="region of interest" description="Disordered" evidence="1">
    <location>
        <begin position="3082"/>
        <end position="3348"/>
    </location>
</feature>
<feature type="region of interest" description="Disordered" evidence="1">
    <location>
        <begin position="2588"/>
        <end position="2644"/>
    </location>
</feature>
<feature type="compositionally biased region" description="Basic and acidic residues" evidence="1">
    <location>
        <begin position="1585"/>
        <end position="1598"/>
    </location>
</feature>
<evidence type="ECO:0000256" key="2">
    <source>
        <dbReference type="SAM" id="Phobius"/>
    </source>
</evidence>
<feature type="compositionally biased region" description="Basic residues" evidence="1">
    <location>
        <begin position="1575"/>
        <end position="1584"/>
    </location>
</feature>
<feature type="region of interest" description="Disordered" evidence="1">
    <location>
        <begin position="590"/>
        <end position="643"/>
    </location>
</feature>
<feature type="compositionally biased region" description="Polar residues" evidence="1">
    <location>
        <begin position="423"/>
        <end position="438"/>
    </location>
</feature>
<evidence type="ECO:0000259" key="5">
    <source>
        <dbReference type="Pfam" id="PF20262"/>
    </source>
</evidence>
<feature type="region of interest" description="Disordered" evidence="1">
    <location>
        <begin position="1517"/>
        <end position="1631"/>
    </location>
</feature>
<comment type="caution">
    <text evidence="6">The sequence shown here is derived from an EMBL/GenBank/DDBJ whole genome shotgun (WGS) entry which is preliminary data.</text>
</comment>
<feature type="compositionally biased region" description="Polar residues" evidence="1">
    <location>
        <begin position="2588"/>
        <end position="2608"/>
    </location>
</feature>
<feature type="region of interest" description="Disordered" evidence="1">
    <location>
        <begin position="1081"/>
        <end position="1138"/>
    </location>
</feature>
<accession>A0A1D2NM70</accession>
<organism evidence="6 7">
    <name type="scientific">Orchesella cincta</name>
    <name type="common">Springtail</name>
    <name type="synonym">Podura cincta</name>
    <dbReference type="NCBI Taxonomy" id="48709"/>
    <lineage>
        <taxon>Eukaryota</taxon>
        <taxon>Metazoa</taxon>
        <taxon>Ecdysozoa</taxon>
        <taxon>Arthropoda</taxon>
        <taxon>Hexapoda</taxon>
        <taxon>Collembola</taxon>
        <taxon>Entomobryomorpha</taxon>
        <taxon>Entomobryoidea</taxon>
        <taxon>Orchesellidae</taxon>
        <taxon>Orchesellinae</taxon>
        <taxon>Orchesella</taxon>
    </lineage>
</organism>
<feature type="domain" description="Cation channel complex component UNC80 N-terminal" evidence="3">
    <location>
        <begin position="102"/>
        <end position="288"/>
    </location>
</feature>
<evidence type="ECO:0000313" key="7">
    <source>
        <dbReference type="Proteomes" id="UP000094527"/>
    </source>
</evidence>
<feature type="compositionally biased region" description="Low complexity" evidence="1">
    <location>
        <begin position="368"/>
        <end position="380"/>
    </location>
</feature>
<evidence type="ECO:0000259" key="3">
    <source>
        <dbReference type="Pfam" id="PF15778"/>
    </source>
</evidence>
<gene>
    <name evidence="6" type="ORF">Ocin01_00302</name>
</gene>
<keyword evidence="7" id="KW-1185">Reference proteome</keyword>
<feature type="compositionally biased region" description="Polar residues" evidence="1">
    <location>
        <begin position="3274"/>
        <end position="3295"/>
    </location>
</feature>
<dbReference type="PANTHER" id="PTHR31781:SF1">
    <property type="entry name" value="PROTEIN UNC-80 HOMOLOG"/>
    <property type="match status" value="1"/>
</dbReference>